<feature type="region of interest" description="Disordered" evidence="11">
    <location>
        <begin position="683"/>
        <end position="806"/>
    </location>
</feature>
<feature type="domain" description="Poly(A) polymerase central" evidence="12">
    <location>
        <begin position="1188"/>
        <end position="1339"/>
    </location>
</feature>
<accession>A0ABD2JZ74</accession>
<keyword evidence="5" id="KW-0808">Transferase</keyword>
<evidence type="ECO:0000256" key="5">
    <source>
        <dbReference type="ARBA" id="ARBA00022679"/>
    </source>
</evidence>
<proteinExistence type="inferred from homology"/>
<evidence type="ECO:0000313" key="14">
    <source>
        <dbReference type="Proteomes" id="UP001620645"/>
    </source>
</evidence>
<keyword evidence="4" id="KW-0507">mRNA processing</keyword>
<protein>
    <recommendedName>
        <fullName evidence="3">polynucleotide adenylyltransferase</fullName>
        <ecNumber evidence="3">2.7.7.19</ecNumber>
    </recommendedName>
</protein>
<organism evidence="13 14">
    <name type="scientific">Heterodera schachtii</name>
    <name type="common">Sugarbeet cyst nematode worm</name>
    <name type="synonym">Tylenchus schachtii</name>
    <dbReference type="NCBI Taxonomy" id="97005"/>
    <lineage>
        <taxon>Eukaryota</taxon>
        <taxon>Metazoa</taxon>
        <taxon>Ecdysozoa</taxon>
        <taxon>Nematoda</taxon>
        <taxon>Chromadorea</taxon>
        <taxon>Rhabditida</taxon>
        <taxon>Tylenchina</taxon>
        <taxon>Tylenchomorpha</taxon>
        <taxon>Tylenchoidea</taxon>
        <taxon>Heteroderidae</taxon>
        <taxon>Heteroderinae</taxon>
        <taxon>Heterodera</taxon>
    </lineage>
</organism>
<evidence type="ECO:0000256" key="9">
    <source>
        <dbReference type="ARBA" id="ARBA00048830"/>
    </source>
</evidence>
<dbReference type="EMBL" id="JBICCN010000078">
    <property type="protein sequence ID" value="KAL3095942.1"/>
    <property type="molecule type" value="Genomic_DNA"/>
</dbReference>
<feature type="compositionally biased region" description="Polar residues" evidence="11">
    <location>
        <begin position="702"/>
        <end position="716"/>
    </location>
</feature>
<dbReference type="PANTHER" id="PTHR10682">
    <property type="entry name" value="POLY A POLYMERASE"/>
    <property type="match status" value="1"/>
</dbReference>
<name>A0ABD2JZ74_HETSC</name>
<comment type="catalytic activity">
    <reaction evidence="9">
        <text>RNA(n) + ATP = RNA(n)-3'-adenine ribonucleotide + diphosphate</text>
        <dbReference type="Rhea" id="RHEA:11332"/>
        <dbReference type="Rhea" id="RHEA-COMP:14527"/>
        <dbReference type="Rhea" id="RHEA-COMP:17347"/>
        <dbReference type="ChEBI" id="CHEBI:30616"/>
        <dbReference type="ChEBI" id="CHEBI:33019"/>
        <dbReference type="ChEBI" id="CHEBI:140395"/>
        <dbReference type="ChEBI" id="CHEBI:173115"/>
        <dbReference type="EC" id="2.7.7.19"/>
    </reaction>
</comment>
<evidence type="ECO:0000256" key="1">
    <source>
        <dbReference type="ARBA" id="ARBA00004123"/>
    </source>
</evidence>
<feature type="compositionally biased region" description="Basic and acidic residues" evidence="11">
    <location>
        <begin position="775"/>
        <end position="798"/>
    </location>
</feature>
<evidence type="ECO:0000256" key="8">
    <source>
        <dbReference type="ARBA" id="ARBA00023242"/>
    </source>
</evidence>
<evidence type="ECO:0000256" key="3">
    <source>
        <dbReference type="ARBA" id="ARBA00012388"/>
    </source>
</evidence>
<feature type="compositionally biased region" description="Basic and acidic residues" evidence="11">
    <location>
        <begin position="622"/>
        <end position="641"/>
    </location>
</feature>
<feature type="coiled-coil region" evidence="10">
    <location>
        <begin position="1074"/>
        <end position="1105"/>
    </location>
</feature>
<feature type="compositionally biased region" description="Basic residues" evidence="11">
    <location>
        <begin position="609"/>
        <end position="621"/>
    </location>
</feature>
<keyword evidence="6" id="KW-0547">Nucleotide-binding</keyword>
<feature type="region of interest" description="Disordered" evidence="11">
    <location>
        <begin position="599"/>
        <end position="641"/>
    </location>
</feature>
<feature type="compositionally biased region" description="Basic and acidic residues" evidence="11">
    <location>
        <begin position="751"/>
        <end position="761"/>
    </location>
</feature>
<dbReference type="PANTHER" id="PTHR10682:SF10">
    <property type="entry name" value="POLYNUCLEOTIDE ADENYLYLTRANSFERASE"/>
    <property type="match status" value="1"/>
</dbReference>
<dbReference type="Gene3D" id="1.10.1410.10">
    <property type="match status" value="1"/>
</dbReference>
<dbReference type="GO" id="GO:0005634">
    <property type="term" value="C:nucleus"/>
    <property type="evidence" value="ECO:0007669"/>
    <property type="project" value="UniProtKB-SubCell"/>
</dbReference>
<gene>
    <name evidence="13" type="ORF">niasHS_005701</name>
</gene>
<evidence type="ECO:0000256" key="4">
    <source>
        <dbReference type="ARBA" id="ARBA00022664"/>
    </source>
</evidence>
<dbReference type="InterPro" id="IPR007012">
    <property type="entry name" value="PolA_pol_cen_dom"/>
</dbReference>
<evidence type="ECO:0000256" key="10">
    <source>
        <dbReference type="SAM" id="Coils"/>
    </source>
</evidence>
<dbReference type="GO" id="GO:1990817">
    <property type="term" value="F:poly(A) RNA polymerase activity"/>
    <property type="evidence" value="ECO:0007669"/>
    <property type="project" value="UniProtKB-EC"/>
</dbReference>
<comment type="subcellular location">
    <subcellularLocation>
        <location evidence="1">Nucleus</location>
    </subcellularLocation>
</comment>
<evidence type="ECO:0000256" key="6">
    <source>
        <dbReference type="ARBA" id="ARBA00022741"/>
    </source>
</evidence>
<feature type="region of interest" description="Disordered" evidence="11">
    <location>
        <begin position="273"/>
        <end position="294"/>
    </location>
</feature>
<evidence type="ECO:0000256" key="2">
    <source>
        <dbReference type="ARBA" id="ARBA00010912"/>
    </source>
</evidence>
<evidence type="ECO:0000256" key="11">
    <source>
        <dbReference type="SAM" id="MobiDB-lite"/>
    </source>
</evidence>
<dbReference type="EC" id="2.7.7.19" evidence="3"/>
<dbReference type="Proteomes" id="UP001620645">
    <property type="component" value="Unassembled WGS sequence"/>
</dbReference>
<evidence type="ECO:0000259" key="12">
    <source>
        <dbReference type="Pfam" id="PF04928"/>
    </source>
</evidence>
<keyword evidence="8" id="KW-0539">Nucleus</keyword>
<keyword evidence="7" id="KW-0067">ATP-binding</keyword>
<keyword evidence="10" id="KW-0175">Coiled coil</keyword>
<dbReference type="SUPFAM" id="SSF81631">
    <property type="entry name" value="PAP/OAS1 substrate-binding domain"/>
    <property type="match status" value="1"/>
</dbReference>
<evidence type="ECO:0000256" key="7">
    <source>
        <dbReference type="ARBA" id="ARBA00022840"/>
    </source>
</evidence>
<reference evidence="13 14" key="1">
    <citation type="submission" date="2024-10" db="EMBL/GenBank/DDBJ databases">
        <authorList>
            <person name="Kim D."/>
        </authorList>
    </citation>
    <scope>NUCLEOTIDE SEQUENCE [LARGE SCALE GENOMIC DNA]</scope>
    <source>
        <strain evidence="13">Taebaek</strain>
    </source>
</reference>
<comment type="caution">
    <text evidence="13">The sequence shown here is derived from an EMBL/GenBank/DDBJ whole genome shotgun (WGS) entry which is preliminary data.</text>
</comment>
<sequence length="1438" mass="168011">MPRKGRPNEAKSAGPNRIRADDSVKKLLNAIFAKDALDNELYLEMSICCMNAVAYFSEFNEKINKKIYKKLWKMFDELLEELAEWIKAENRRCLIELYGEDEKFRQRFLEKDKTRERLKEYFVSAEIGEKDETLWHKFIALFKEIQTPTKEVNKSADSLNVDMVIVMALYTKLLTEMENANEIERDGKHFELLRKLEMNATLWYYKNAIQTLFEFFEKLENKNVNFFAKIKYFEIKWHFLLKNNGSERAKELCMLYKFASEIGTDPTIDKWNPKWEKENGNKMKGNERKREEREEQTKNLILLLENGTTDWAKMDCENGQSVEEFMNEMRKSLSRMDNIHFFAITNLIAKSERFGNLLSKGSETKGFYLIKSNLKTIVKSIKLLGTFETHFPSIFHYELLLDSVYALLLMSQLNFKSDSFDAQIYEGRIMGPFLIKELQNYIKMLNEAPLLYISTNRMKDKKLARNLKMRAIDEWWPSECETENEIQMAFAQQKVRMRPVHFDYLKRILAEEVYVSSFNELKGAKARIRKLLSDESAKGTTAEERAKADQIMAMFRTQRYFERAFFYAPVVEFYEVALFGENAKKRCAEWLKENEAKEEQWVEEEKGKATKKKNRKKKIKQKKENEAGKDYKNDGNSEEEQIKTDEALKLNEEEKPIGNIVKKCQNSLATNDDQNLEDIQSVRGGKMMEQIHAADQNESRTNDQTLGSDKGTTNANKIIGNRGEKAEEKRKTKAELSSKVKDNLKTNLNELKSERKANYESEEKEEEESCNGKMPKFDGKVPNRNEHEMANWETKSEENSEEEDKLDQNELLHLKIGHFSDDNLLSLKYGELFWAVSKESWENGEKNDALTVKTLSWMLHFGVYTNEISNRIGLLGTLEELKIIGKNEKLEIEKQWEKLKMVELSKIISRCERSKLMAKLHLLLKKIVASMDGFCAGNGTNFWAEIEETKSQLHSRKLAKTMAKSETERQLKRKMDKVILALIQTENNGREDGMPKHRAEFEEQLKAVKHFDGQRKLDQTLFNELTKEANLIEMVEEKEREKFRSTKLAQFPEKWQEIKYGENSKINEEKTKQILKETQKINHSKETLKNLTEKLEKIIQNWSSEVRIQFSSLMHLQMQLDQIDAIGILPHGFDQRNVLGKFQCDAKRGDQCADESLHCTLCRGEYLNGNWTNEKEKEKEGPKKVDKFRQILAYLELWAKNNQILDDLMGFLNTKMLLTMLTKIFLLYPNGSMPFLIEKFFLTYSTWNWPLPVQLAEINYERDGGFLSWSPFREWFIKRQTTHAHLRTTICQQLTMPIITPTFPEQNVGANLNGATAKVILNELRIAFDQIKTVNKNRTEIILPLKGKQFIEKFSHFLLVVCSAPQININRFKMFVMQRIGVELAHFVLSSPPLAKRVNLLHVNPTECKTEQSLDNFGKPRVPTFGDLKLEDKPTLGD</sequence>
<dbReference type="GO" id="GO:0005524">
    <property type="term" value="F:ATP binding"/>
    <property type="evidence" value="ECO:0007669"/>
    <property type="project" value="UniProtKB-KW"/>
</dbReference>
<evidence type="ECO:0000313" key="13">
    <source>
        <dbReference type="EMBL" id="KAL3095942.1"/>
    </source>
</evidence>
<dbReference type="GO" id="GO:0006397">
    <property type="term" value="P:mRNA processing"/>
    <property type="evidence" value="ECO:0007669"/>
    <property type="project" value="UniProtKB-KW"/>
</dbReference>
<comment type="similarity">
    <text evidence="2">Belongs to the poly(A) polymerase family.</text>
</comment>
<keyword evidence="14" id="KW-1185">Reference proteome</keyword>
<dbReference type="Pfam" id="PF04928">
    <property type="entry name" value="PAP_central"/>
    <property type="match status" value="1"/>
</dbReference>
<feature type="compositionally biased region" description="Basic and acidic residues" evidence="11">
    <location>
        <begin position="722"/>
        <end position="744"/>
    </location>
</feature>
<feature type="compositionally biased region" description="Basic and acidic residues" evidence="11">
    <location>
        <begin position="599"/>
        <end position="608"/>
    </location>
</feature>